<dbReference type="Pfam" id="PF08759">
    <property type="entry name" value="GT-D"/>
    <property type="match status" value="1"/>
</dbReference>
<accession>A0A545U5M8</accession>
<organism evidence="2 3">
    <name type="scientific">Exilibacterium tricleocarpae</name>
    <dbReference type="NCBI Taxonomy" id="2591008"/>
    <lineage>
        <taxon>Bacteria</taxon>
        <taxon>Pseudomonadati</taxon>
        <taxon>Pseudomonadota</taxon>
        <taxon>Gammaproteobacteria</taxon>
        <taxon>Cellvibrionales</taxon>
        <taxon>Cellvibrionaceae</taxon>
        <taxon>Exilibacterium</taxon>
    </lineage>
</organism>
<dbReference type="Proteomes" id="UP000319732">
    <property type="component" value="Unassembled WGS sequence"/>
</dbReference>
<comment type="caution">
    <text evidence="2">The sequence shown here is derived from an EMBL/GenBank/DDBJ whole genome shotgun (WGS) entry which is preliminary data.</text>
</comment>
<evidence type="ECO:0000259" key="1">
    <source>
        <dbReference type="Pfam" id="PF08759"/>
    </source>
</evidence>
<sequence length="308" mass="35564">MGLSKPRQGAKLPVHTDRYWEKVLGSDLEIPRGIVRKISSLFVGLVPIKSWRTHVRNKIDDLVIRLHRKKIEHFVHHYPKVRTETETIQKILAERKSIARFGDGEFNLCIGITKAMQKYDLELVARLKQILNTSDNNILIGINTINSENDLTKTWKKFIIRRGNRVLRLFNCNRTYDSSTITTIFPSQKEAFDSYIELLKQVWHNRKVVFVVGKNSHFFFEEDLFHNIAQHEFIYAPGKNAFEKYDHILSAIKQYDTSWLIMLSLGPTATLLAYDLSKSGYQAIDLGKTPSNYKLAKNGVFYLPPPAG</sequence>
<evidence type="ECO:0000313" key="2">
    <source>
        <dbReference type="EMBL" id="TQV84771.1"/>
    </source>
</evidence>
<protein>
    <submittedName>
        <fullName evidence="2">DUF1792 domain-containing protein</fullName>
    </submittedName>
</protein>
<reference evidence="2 3" key="1">
    <citation type="submission" date="2019-06" db="EMBL/GenBank/DDBJ databases">
        <title>Whole genome sequence for Cellvibrionaceae sp. R142.</title>
        <authorList>
            <person name="Wang G."/>
        </authorList>
    </citation>
    <scope>NUCLEOTIDE SEQUENCE [LARGE SCALE GENOMIC DNA]</scope>
    <source>
        <strain evidence="2 3">R142</strain>
    </source>
</reference>
<dbReference type="AlphaFoldDB" id="A0A545U5M8"/>
<dbReference type="EMBL" id="VHSG01000005">
    <property type="protein sequence ID" value="TQV84771.1"/>
    <property type="molecule type" value="Genomic_DNA"/>
</dbReference>
<evidence type="ECO:0000313" key="3">
    <source>
        <dbReference type="Proteomes" id="UP000319732"/>
    </source>
</evidence>
<feature type="domain" description="Glycosyltransferase GT-D fold" evidence="1">
    <location>
        <begin position="98"/>
        <end position="299"/>
    </location>
</feature>
<proteinExistence type="predicted"/>
<dbReference type="OrthoDB" id="796510at2"/>
<dbReference type="InterPro" id="IPR014869">
    <property type="entry name" value="GT-D"/>
</dbReference>
<gene>
    <name evidence="2" type="ORF">FKG94_04420</name>
</gene>
<name>A0A545U5M8_9GAMM</name>
<keyword evidence="3" id="KW-1185">Reference proteome</keyword>